<sequence>MMHGPEYSAPSSVGLFEGKHHEVTSDTTMEIQSSRKMVLRWIAKQIAIDGENAVWVTTMLTLIPKSSLSFPAKVWWAIVRAQLRPTRNSNTLSPSLASLVACLMAGYPVNVGRIIATKMINRALNEKSRFPFPCLIGKLCRQVDIPPNKLIDRWCDAFRLIYVSKIKDVMNHLFGAKYAALSTLVIAPRVQLDIPQADRGPEQGESSQPSTEAPPPPASAPQAPGTFVTIPILFLEKLVADQRQTRTLVDQIVLQMPQLIETKVLSAKKEIKDEVQIDQLVLKDRLDGLENLVQDRFQAAGSVDIEEFKSQLVEMRTQIAKLAEKLVQGELPTSKSSKRKLKAREIDEEAPTDPAREARSVKAKKSWKRVETQVKTTDDFTGRGPHYGPW</sequence>
<dbReference type="InParanoid" id="M1DD22"/>
<feature type="compositionally biased region" description="Basic and acidic residues" evidence="1">
    <location>
        <begin position="368"/>
        <end position="381"/>
    </location>
</feature>
<evidence type="ECO:0000259" key="2">
    <source>
        <dbReference type="Pfam" id="PF20167"/>
    </source>
</evidence>
<dbReference type="InterPro" id="IPR046796">
    <property type="entry name" value="Transposase_32_dom"/>
</dbReference>
<keyword evidence="4" id="KW-1185">Reference proteome</keyword>
<feature type="region of interest" description="Disordered" evidence="1">
    <location>
        <begin position="333"/>
        <end position="390"/>
    </location>
</feature>
<evidence type="ECO:0000256" key="1">
    <source>
        <dbReference type="SAM" id="MobiDB-lite"/>
    </source>
</evidence>
<dbReference type="PaxDb" id="4113-PGSC0003DMT400087044"/>
<feature type="region of interest" description="Disordered" evidence="1">
    <location>
        <begin position="196"/>
        <end position="222"/>
    </location>
</feature>
<accession>M1DD22</accession>
<dbReference type="Gramene" id="PGSC0003DMT400087044">
    <property type="protein sequence ID" value="PGSC0003DMT400087044"/>
    <property type="gene ID" value="PGSC0003DMG400036615"/>
</dbReference>
<name>M1DD22_SOLTU</name>
<reference evidence="4" key="1">
    <citation type="journal article" date="2011" name="Nature">
        <title>Genome sequence and analysis of the tuber crop potato.</title>
        <authorList>
            <consortium name="The Potato Genome Sequencing Consortium"/>
        </authorList>
    </citation>
    <scope>NUCLEOTIDE SEQUENCE [LARGE SCALE GENOMIC DNA]</scope>
    <source>
        <strain evidence="4">cv. DM1-3 516 R44</strain>
    </source>
</reference>
<organism evidence="3 4">
    <name type="scientific">Solanum tuberosum</name>
    <name type="common">Potato</name>
    <dbReference type="NCBI Taxonomy" id="4113"/>
    <lineage>
        <taxon>Eukaryota</taxon>
        <taxon>Viridiplantae</taxon>
        <taxon>Streptophyta</taxon>
        <taxon>Embryophyta</taxon>
        <taxon>Tracheophyta</taxon>
        <taxon>Spermatophyta</taxon>
        <taxon>Magnoliopsida</taxon>
        <taxon>eudicotyledons</taxon>
        <taxon>Gunneridae</taxon>
        <taxon>Pentapetalae</taxon>
        <taxon>asterids</taxon>
        <taxon>lamiids</taxon>
        <taxon>Solanales</taxon>
        <taxon>Solanaceae</taxon>
        <taxon>Solanoideae</taxon>
        <taxon>Solaneae</taxon>
        <taxon>Solanum</taxon>
    </lineage>
</organism>
<dbReference type="HOGENOM" id="CLU_021776_1_0_1"/>
<reference evidence="3" key="2">
    <citation type="submission" date="2015-06" db="UniProtKB">
        <authorList>
            <consortium name="EnsemblPlants"/>
        </authorList>
    </citation>
    <scope>IDENTIFICATION</scope>
    <source>
        <strain evidence="3">DM1-3 516 R44</strain>
    </source>
</reference>
<protein>
    <recommendedName>
        <fullName evidence="2">Putative plant transposon protein domain-containing protein</fullName>
    </recommendedName>
</protein>
<evidence type="ECO:0000313" key="4">
    <source>
        <dbReference type="Proteomes" id="UP000011115"/>
    </source>
</evidence>
<dbReference type="Proteomes" id="UP000011115">
    <property type="component" value="Unassembled WGS sequence"/>
</dbReference>
<proteinExistence type="predicted"/>
<feature type="domain" description="Putative plant transposon protein" evidence="2">
    <location>
        <begin position="33"/>
        <end position="146"/>
    </location>
</feature>
<evidence type="ECO:0000313" key="3">
    <source>
        <dbReference type="EnsemblPlants" id="PGSC0003DMT400087044"/>
    </source>
</evidence>
<dbReference type="Pfam" id="PF20167">
    <property type="entry name" value="Transposase_32"/>
    <property type="match status" value="1"/>
</dbReference>
<dbReference type="EnsemblPlants" id="PGSC0003DMT400087044">
    <property type="protein sequence ID" value="PGSC0003DMT400087044"/>
    <property type="gene ID" value="PGSC0003DMG400036615"/>
</dbReference>
<dbReference type="AlphaFoldDB" id="M1DD22"/>